<evidence type="ECO:0000313" key="10">
    <source>
        <dbReference type="EMBL" id="PJI32115.1"/>
    </source>
</evidence>
<dbReference type="SUPFAM" id="SSF56281">
    <property type="entry name" value="Metallo-hydrolase/oxidoreductase"/>
    <property type="match status" value="1"/>
</dbReference>
<feature type="transmembrane region" description="Helical" evidence="6">
    <location>
        <begin position="360"/>
        <end position="391"/>
    </location>
</feature>
<feature type="transmembrane region" description="Helical" evidence="6">
    <location>
        <begin position="337"/>
        <end position="354"/>
    </location>
</feature>
<feature type="domain" description="ComEC/Rec2-related protein" evidence="8">
    <location>
        <begin position="249"/>
        <end position="530"/>
    </location>
</feature>
<dbReference type="RefSeq" id="WP_100357842.1">
    <property type="nucleotide sequence ID" value="NZ_PGOZ01000012.1"/>
</dbReference>
<dbReference type="AlphaFoldDB" id="A0A2H9UK98"/>
<evidence type="ECO:0000256" key="6">
    <source>
        <dbReference type="SAM" id="Phobius"/>
    </source>
</evidence>
<evidence type="ECO:0000256" key="2">
    <source>
        <dbReference type="ARBA" id="ARBA00022475"/>
    </source>
</evidence>
<evidence type="ECO:0000259" key="8">
    <source>
        <dbReference type="Pfam" id="PF03772"/>
    </source>
</evidence>
<dbReference type="NCBIfam" id="TIGR00361">
    <property type="entry name" value="ComEC_Rec2"/>
    <property type="match status" value="1"/>
</dbReference>
<dbReference type="Pfam" id="PF00753">
    <property type="entry name" value="Lactamase_B"/>
    <property type="match status" value="1"/>
</dbReference>
<keyword evidence="5 6" id="KW-0472">Membrane</keyword>
<feature type="domain" description="Metallo-beta-lactamase" evidence="7">
    <location>
        <begin position="562"/>
        <end position="638"/>
    </location>
</feature>
<dbReference type="InterPro" id="IPR036866">
    <property type="entry name" value="RibonucZ/Hydroxyglut_hydro"/>
</dbReference>
<gene>
    <name evidence="10" type="ORF">CU320_10055</name>
</gene>
<feature type="transmembrane region" description="Helical" evidence="6">
    <location>
        <begin position="450"/>
        <end position="473"/>
    </location>
</feature>
<feature type="domain" description="DUF4131" evidence="9">
    <location>
        <begin position="26"/>
        <end position="194"/>
    </location>
</feature>
<proteinExistence type="predicted"/>
<evidence type="ECO:0000256" key="3">
    <source>
        <dbReference type="ARBA" id="ARBA00022692"/>
    </source>
</evidence>
<dbReference type="GO" id="GO:0005886">
    <property type="term" value="C:plasma membrane"/>
    <property type="evidence" value="ECO:0007669"/>
    <property type="project" value="UniProtKB-SubCell"/>
</dbReference>
<reference evidence="10 11" key="1">
    <citation type="submission" date="2017-11" db="EMBL/GenBank/DDBJ databases">
        <authorList>
            <person name="Han C.G."/>
        </authorList>
    </citation>
    <scope>NUCLEOTIDE SEQUENCE [LARGE SCALE GENOMIC DNA]</scope>
    <source>
        <strain evidence="10 11">ANC 5347</strain>
    </source>
</reference>
<dbReference type="Pfam" id="PF13567">
    <property type="entry name" value="DUF4131"/>
    <property type="match status" value="1"/>
</dbReference>
<dbReference type="NCBIfam" id="TIGR00360">
    <property type="entry name" value="ComEC_N-term"/>
    <property type="match status" value="1"/>
</dbReference>
<keyword evidence="2" id="KW-1003">Cell membrane</keyword>
<organism evidence="10 11">
    <name type="scientific">Acinetobacter pseudolwoffii</name>
    <dbReference type="NCBI Taxonomy" id="2053287"/>
    <lineage>
        <taxon>Bacteria</taxon>
        <taxon>Pseudomonadati</taxon>
        <taxon>Pseudomonadota</taxon>
        <taxon>Gammaproteobacteria</taxon>
        <taxon>Moraxellales</taxon>
        <taxon>Moraxellaceae</taxon>
        <taxon>Acinetobacter</taxon>
    </lineage>
</organism>
<dbReference type="Proteomes" id="UP000242351">
    <property type="component" value="Unassembled WGS sequence"/>
</dbReference>
<dbReference type="PANTHER" id="PTHR30619:SF1">
    <property type="entry name" value="RECOMBINATION PROTEIN 2"/>
    <property type="match status" value="1"/>
</dbReference>
<feature type="transmembrane region" description="Helical" evidence="6">
    <location>
        <begin position="311"/>
        <end position="330"/>
    </location>
</feature>
<comment type="caution">
    <text evidence="10">The sequence shown here is derived from an EMBL/GenBank/DDBJ whole genome shotgun (WGS) entry which is preliminary data.</text>
</comment>
<reference evidence="10 11" key="2">
    <citation type="submission" date="2017-12" db="EMBL/GenBank/DDBJ databases">
        <title>Revising the taxonomy of the Acinetobacter lwoffii group: the description of Acinetobacter pseudolwoffii sp. nov. and emended description of Acinetobacter lwoffii.</title>
        <authorList>
            <person name="Nemec A."/>
        </authorList>
    </citation>
    <scope>NUCLEOTIDE SEQUENCE [LARGE SCALE GENOMIC DNA]</scope>
    <source>
        <strain evidence="10 11">ANC 5347</strain>
    </source>
</reference>
<dbReference type="InterPro" id="IPR001279">
    <property type="entry name" value="Metallo-B-lactamas"/>
</dbReference>
<accession>A0A2H9UK98</accession>
<dbReference type="GO" id="GO:0030420">
    <property type="term" value="P:establishment of competence for transformation"/>
    <property type="evidence" value="ECO:0007669"/>
    <property type="project" value="InterPro"/>
</dbReference>
<feature type="transmembrane region" description="Helical" evidence="6">
    <location>
        <begin position="412"/>
        <end position="438"/>
    </location>
</feature>
<dbReference type="InterPro" id="IPR025405">
    <property type="entry name" value="DUF4131"/>
</dbReference>
<feature type="transmembrane region" description="Helical" evidence="6">
    <location>
        <begin position="510"/>
        <end position="529"/>
    </location>
</feature>
<evidence type="ECO:0000259" key="7">
    <source>
        <dbReference type="Pfam" id="PF00753"/>
    </source>
</evidence>
<protein>
    <submittedName>
        <fullName evidence="10">DNA internalization-related competence protein ComEC/Rec2</fullName>
    </submittedName>
</protein>
<dbReference type="InterPro" id="IPR004797">
    <property type="entry name" value="Competence_ComEC/Rec2"/>
</dbReference>
<sequence length="821" mass="93820">MLQWLCIGWILGLACMGKSFLSVQLSSTVVLIAVLLWYLGCRKLKHIFNTPLRNLVMTGSSLLLGLFLGHGYANLQLSERLSTREHEVSEKQIVVHIKDLNKLGEQNIQQALHVLSPDGSTVKWMGFLPVQEPVTQSSLINTQIKQHSLELGRYYLIQGQIRPHHSYATPGSFDAEKWALQQNIMAGFRIKSIQELQPQQLYALGHGKYLRQQQNLSPRILLWVERQRLALREFVARQPVQHKGLLLALLSGDESLLDPATERQFQRFGMSHLLAISGPHVLIFALMVCGTLQYLISRFMPHIYLKWPRQYFLSLPFLLCVLLYCAFVGFEIPALRTLLICVIVTFTLLLRQNVQALKLLILSAALLLLFDPFSIFSAAFWLSYGACFVLLRIYQTIQQQPRQIEQTLLQRLYFALKVLLESQWKIFLALFPLMMLFFKQIAWITPFSNLVAIPWIGLLIVPVDILAALLFFISEPLSSVVFQLNNVFIHMLLAFLDLLDRLFAPQLIPVAMNVWMIALCILALIIVFLPRGLLPKSWTALACVPLCIPQLNQHAFQLSILDVGQGQAIFLRDGARSMMVDMGGYYDEEKFSIGRQVILPFLSVQGVGKLDQLILTHLDQDHSGAYHSIKHQLKIKEVSSNQIPEIAHSSRFQFCHQGQQWQWSEDIQFKILAPRQQQLNTAHFNKNDRSCVVYLQVKNAGPYQNFLLMGDAGWETEYQLLQDYPELKVDVLVLGHHGSQHSSAYQFLEALRPKLAIASAGKFNRYGHPSQLTQQRLKALNIPLLTTAEQGSLHFQQQGSKLVLSAERHQWQWLYRQPLSR</sequence>
<comment type="subcellular location">
    <subcellularLocation>
        <location evidence="1">Cell membrane</location>
        <topology evidence="1">Multi-pass membrane protein</topology>
    </subcellularLocation>
</comment>
<feature type="transmembrane region" description="Helical" evidence="6">
    <location>
        <begin position="480"/>
        <end position="498"/>
    </location>
</feature>
<evidence type="ECO:0000313" key="11">
    <source>
        <dbReference type="Proteomes" id="UP000242351"/>
    </source>
</evidence>
<dbReference type="CDD" id="cd07731">
    <property type="entry name" value="ComA-like_MBL-fold"/>
    <property type="match status" value="1"/>
</dbReference>
<dbReference type="InterPro" id="IPR004477">
    <property type="entry name" value="ComEC_N"/>
</dbReference>
<evidence type="ECO:0000256" key="4">
    <source>
        <dbReference type="ARBA" id="ARBA00022989"/>
    </source>
</evidence>
<dbReference type="Pfam" id="PF03772">
    <property type="entry name" value="Competence"/>
    <property type="match status" value="1"/>
</dbReference>
<dbReference type="InterPro" id="IPR035681">
    <property type="entry name" value="ComA-like_MBL"/>
</dbReference>
<keyword evidence="4 6" id="KW-1133">Transmembrane helix</keyword>
<name>A0A2H9UK98_9GAMM</name>
<evidence type="ECO:0000256" key="1">
    <source>
        <dbReference type="ARBA" id="ARBA00004651"/>
    </source>
</evidence>
<dbReference type="Gene3D" id="3.60.15.10">
    <property type="entry name" value="Ribonuclease Z/Hydroxyacylglutathione hydrolase-like"/>
    <property type="match status" value="1"/>
</dbReference>
<evidence type="ECO:0000259" key="9">
    <source>
        <dbReference type="Pfam" id="PF13567"/>
    </source>
</evidence>
<keyword evidence="3 6" id="KW-0812">Transmembrane</keyword>
<feature type="transmembrane region" description="Helical" evidence="6">
    <location>
        <begin position="273"/>
        <end position="296"/>
    </location>
</feature>
<evidence type="ECO:0000256" key="5">
    <source>
        <dbReference type="ARBA" id="ARBA00023136"/>
    </source>
</evidence>
<dbReference type="PANTHER" id="PTHR30619">
    <property type="entry name" value="DNA INTERNALIZATION/COMPETENCE PROTEIN COMEC/REC2"/>
    <property type="match status" value="1"/>
</dbReference>
<feature type="transmembrane region" description="Helical" evidence="6">
    <location>
        <begin position="20"/>
        <end position="40"/>
    </location>
</feature>
<dbReference type="InterPro" id="IPR052159">
    <property type="entry name" value="Competence_DNA_uptake"/>
</dbReference>
<dbReference type="EMBL" id="PGOZ01000012">
    <property type="protein sequence ID" value="PJI32115.1"/>
    <property type="molecule type" value="Genomic_DNA"/>
</dbReference>